<gene>
    <name evidence="1" type="ORF">BJ508DRAFT_411684</name>
</gene>
<sequence length="78" mass="9244">MMWLRMFEGYLVARLLASPTFHKFVASIAHRVANRGRGPMSSIERGGTHEWWEEGKNRGGVKRFLQLYIDEFKKEFRK</sequence>
<dbReference type="OrthoDB" id="4138121at2759"/>
<protein>
    <submittedName>
        <fullName evidence="1">Uncharacterized protein</fullName>
    </submittedName>
</protein>
<dbReference type="EMBL" id="ML119652">
    <property type="protein sequence ID" value="RPA85676.1"/>
    <property type="molecule type" value="Genomic_DNA"/>
</dbReference>
<dbReference type="Pfam" id="PF10906">
    <property type="entry name" value="Mrx7"/>
    <property type="match status" value="1"/>
</dbReference>
<dbReference type="InterPro" id="IPR020301">
    <property type="entry name" value="Mrx7"/>
</dbReference>
<evidence type="ECO:0000313" key="1">
    <source>
        <dbReference type="EMBL" id="RPA85676.1"/>
    </source>
</evidence>
<organism evidence="1 2">
    <name type="scientific">Ascobolus immersus RN42</name>
    <dbReference type="NCBI Taxonomy" id="1160509"/>
    <lineage>
        <taxon>Eukaryota</taxon>
        <taxon>Fungi</taxon>
        <taxon>Dikarya</taxon>
        <taxon>Ascomycota</taxon>
        <taxon>Pezizomycotina</taxon>
        <taxon>Pezizomycetes</taxon>
        <taxon>Pezizales</taxon>
        <taxon>Ascobolaceae</taxon>
        <taxon>Ascobolus</taxon>
    </lineage>
</organism>
<proteinExistence type="predicted"/>
<reference evidence="1 2" key="1">
    <citation type="journal article" date="2018" name="Nat. Ecol. Evol.">
        <title>Pezizomycetes genomes reveal the molecular basis of ectomycorrhizal truffle lifestyle.</title>
        <authorList>
            <person name="Murat C."/>
            <person name="Payen T."/>
            <person name="Noel B."/>
            <person name="Kuo A."/>
            <person name="Morin E."/>
            <person name="Chen J."/>
            <person name="Kohler A."/>
            <person name="Krizsan K."/>
            <person name="Balestrini R."/>
            <person name="Da Silva C."/>
            <person name="Montanini B."/>
            <person name="Hainaut M."/>
            <person name="Levati E."/>
            <person name="Barry K.W."/>
            <person name="Belfiori B."/>
            <person name="Cichocki N."/>
            <person name="Clum A."/>
            <person name="Dockter R.B."/>
            <person name="Fauchery L."/>
            <person name="Guy J."/>
            <person name="Iotti M."/>
            <person name="Le Tacon F."/>
            <person name="Lindquist E.A."/>
            <person name="Lipzen A."/>
            <person name="Malagnac F."/>
            <person name="Mello A."/>
            <person name="Molinier V."/>
            <person name="Miyauchi S."/>
            <person name="Poulain J."/>
            <person name="Riccioni C."/>
            <person name="Rubini A."/>
            <person name="Sitrit Y."/>
            <person name="Splivallo R."/>
            <person name="Traeger S."/>
            <person name="Wang M."/>
            <person name="Zifcakova L."/>
            <person name="Wipf D."/>
            <person name="Zambonelli A."/>
            <person name="Paolocci F."/>
            <person name="Nowrousian M."/>
            <person name="Ottonello S."/>
            <person name="Baldrian P."/>
            <person name="Spatafora J.W."/>
            <person name="Henrissat B."/>
            <person name="Nagy L.G."/>
            <person name="Aury J.M."/>
            <person name="Wincker P."/>
            <person name="Grigoriev I.V."/>
            <person name="Bonfante P."/>
            <person name="Martin F.M."/>
        </authorList>
    </citation>
    <scope>NUCLEOTIDE SEQUENCE [LARGE SCALE GENOMIC DNA]</scope>
    <source>
        <strain evidence="1 2">RN42</strain>
    </source>
</reference>
<dbReference type="Proteomes" id="UP000275078">
    <property type="component" value="Unassembled WGS sequence"/>
</dbReference>
<accession>A0A3N4IJ62</accession>
<name>A0A3N4IJ62_ASCIM</name>
<keyword evidence="2" id="KW-1185">Reference proteome</keyword>
<dbReference type="AlphaFoldDB" id="A0A3N4IJ62"/>
<evidence type="ECO:0000313" key="2">
    <source>
        <dbReference type="Proteomes" id="UP000275078"/>
    </source>
</evidence>